<keyword evidence="1" id="KW-0963">Cytoplasm</keyword>
<dbReference type="PANTHER" id="PTHR47816:SF4">
    <property type="entry name" value="RIBOSOMAL RNA SMALL SUBUNIT METHYLTRANSFERASE C"/>
    <property type="match status" value="1"/>
</dbReference>
<dbReference type="Pfam" id="PF08468">
    <property type="entry name" value="MTS_N"/>
    <property type="match status" value="1"/>
</dbReference>
<sequence length="358" mass="41990">MYHKIFIVYINQLIILYGEKLYLNDKNHILILNHKKIMNKRFLVFNDIQNNIDLYFKSKNLIIHTKKKLLLDFYKSFLKYNKYNMIFNKNYCISFNTLIYFWKKNKSESILQLHYLLSIVSIYSDIFIIGQNNIGINSTKKLCNPFVHLNKINYKKKCSLYYGIITKKSNFILQKHFKIYIWNNIIIQTLPGVFGYRGLDKGSLLLISTFHKNITGQVLDIGSGSGILSVILKKIAVNTEITLVDNNNIALLCSKNTLRYNNIIGTVLFSNIYSNINNKFDLIISNPPTHCGKKNNFNIIKHIIQNSVKYLKKNGILRIVIHSYISCHKELLKTFNNYTIIKQMNHFCVYQSILKKKN</sequence>
<evidence type="ECO:0000313" key="8">
    <source>
        <dbReference type="EMBL" id="QCI26385.1"/>
    </source>
</evidence>
<keyword evidence="2" id="KW-0698">rRNA processing</keyword>
<name>A0A4D6YMY3_9GAMM</name>
<feature type="domain" description="Methyltransferase small" evidence="6">
    <location>
        <begin position="185"/>
        <end position="351"/>
    </location>
</feature>
<dbReference type="Proteomes" id="UP000298636">
    <property type="component" value="Chromosome"/>
</dbReference>
<dbReference type="SUPFAM" id="SSF53335">
    <property type="entry name" value="S-adenosyl-L-methionine-dependent methyltransferases"/>
    <property type="match status" value="1"/>
</dbReference>
<dbReference type="PANTHER" id="PTHR47816">
    <property type="entry name" value="RIBOSOMAL RNA SMALL SUBUNIT METHYLTRANSFERASE C"/>
    <property type="match status" value="1"/>
</dbReference>
<keyword evidence="5" id="KW-0949">S-adenosyl-L-methionine</keyword>
<dbReference type="EMBL" id="CP032998">
    <property type="protein sequence ID" value="QCI26385.1"/>
    <property type="molecule type" value="Genomic_DNA"/>
</dbReference>
<dbReference type="InterPro" id="IPR029063">
    <property type="entry name" value="SAM-dependent_MTases_sf"/>
</dbReference>
<evidence type="ECO:0000256" key="5">
    <source>
        <dbReference type="ARBA" id="ARBA00022691"/>
    </source>
</evidence>
<protein>
    <submittedName>
        <fullName evidence="8">Methyltransferase domain-containing protein</fullName>
    </submittedName>
</protein>
<proteinExistence type="predicted"/>
<evidence type="ECO:0000256" key="4">
    <source>
        <dbReference type="ARBA" id="ARBA00022679"/>
    </source>
</evidence>
<dbReference type="InterPro" id="IPR007848">
    <property type="entry name" value="Small_mtfrase_dom"/>
</dbReference>
<feature type="domain" description="Methyltransferase small N-terminal" evidence="7">
    <location>
        <begin position="30"/>
        <end position="180"/>
    </location>
</feature>
<keyword evidence="3 8" id="KW-0489">Methyltransferase</keyword>
<evidence type="ECO:0000259" key="7">
    <source>
        <dbReference type="Pfam" id="PF08468"/>
    </source>
</evidence>
<evidence type="ECO:0000256" key="3">
    <source>
        <dbReference type="ARBA" id="ARBA00022603"/>
    </source>
</evidence>
<dbReference type="Gene3D" id="3.40.50.150">
    <property type="entry name" value="Vaccinia Virus protein VP39"/>
    <property type="match status" value="2"/>
</dbReference>
<keyword evidence="4 8" id="KW-0808">Transferase</keyword>
<evidence type="ECO:0000313" key="9">
    <source>
        <dbReference type="Proteomes" id="UP000298636"/>
    </source>
</evidence>
<evidence type="ECO:0000259" key="6">
    <source>
        <dbReference type="Pfam" id="PF05175"/>
    </source>
</evidence>
<gene>
    <name evidence="8" type="ORF">D9V79_01055</name>
</gene>
<accession>A0A4D6YMY3</accession>
<organism evidence="8 9">
    <name type="scientific">Buchnera aphidicola</name>
    <name type="common">Stegophylla sp.</name>
    <dbReference type="NCBI Taxonomy" id="2315800"/>
    <lineage>
        <taxon>Bacteria</taxon>
        <taxon>Pseudomonadati</taxon>
        <taxon>Pseudomonadota</taxon>
        <taxon>Gammaproteobacteria</taxon>
        <taxon>Enterobacterales</taxon>
        <taxon>Erwiniaceae</taxon>
        <taxon>Buchnera</taxon>
    </lineage>
</organism>
<dbReference type="GO" id="GO:0008990">
    <property type="term" value="F:rRNA (guanine-N2-)-methyltransferase activity"/>
    <property type="evidence" value="ECO:0007669"/>
    <property type="project" value="InterPro"/>
</dbReference>
<keyword evidence="9" id="KW-1185">Reference proteome</keyword>
<dbReference type="InterPro" id="IPR046977">
    <property type="entry name" value="RsmC/RlmG"/>
</dbReference>
<evidence type="ECO:0000256" key="1">
    <source>
        <dbReference type="ARBA" id="ARBA00022490"/>
    </source>
</evidence>
<dbReference type="InterPro" id="IPR013675">
    <property type="entry name" value="Mtase_sm_N"/>
</dbReference>
<dbReference type="AlphaFoldDB" id="A0A4D6YMY3"/>
<evidence type="ECO:0000256" key="2">
    <source>
        <dbReference type="ARBA" id="ARBA00022552"/>
    </source>
</evidence>
<dbReference type="CDD" id="cd02440">
    <property type="entry name" value="AdoMet_MTases"/>
    <property type="match status" value="1"/>
</dbReference>
<reference evidence="8 9" key="1">
    <citation type="submission" date="2018-10" db="EMBL/GenBank/DDBJ databases">
        <title>Comparative functional genomics of the obligate endosymbiont Buchnera aphidicola.</title>
        <authorList>
            <person name="Chong R.A."/>
        </authorList>
    </citation>
    <scope>NUCLEOTIDE SEQUENCE [LARGE SCALE GENOMIC DNA]</scope>
    <source>
        <strain evidence="8 9">Ssp</strain>
    </source>
</reference>
<dbReference type="Pfam" id="PF05175">
    <property type="entry name" value="MTS"/>
    <property type="match status" value="1"/>
</dbReference>
<dbReference type="RefSeq" id="WP_345775030.1">
    <property type="nucleotide sequence ID" value="NZ_JAIWQX010000001.1"/>
</dbReference>